<dbReference type="AlphaFoldDB" id="A0A9D4NE31"/>
<organism evidence="1 2">
    <name type="scientific">Dreissena polymorpha</name>
    <name type="common">Zebra mussel</name>
    <name type="synonym">Mytilus polymorpha</name>
    <dbReference type="NCBI Taxonomy" id="45954"/>
    <lineage>
        <taxon>Eukaryota</taxon>
        <taxon>Metazoa</taxon>
        <taxon>Spiralia</taxon>
        <taxon>Lophotrochozoa</taxon>
        <taxon>Mollusca</taxon>
        <taxon>Bivalvia</taxon>
        <taxon>Autobranchia</taxon>
        <taxon>Heteroconchia</taxon>
        <taxon>Euheterodonta</taxon>
        <taxon>Imparidentia</taxon>
        <taxon>Neoheterodontei</taxon>
        <taxon>Myida</taxon>
        <taxon>Dreissenoidea</taxon>
        <taxon>Dreissenidae</taxon>
        <taxon>Dreissena</taxon>
    </lineage>
</organism>
<protein>
    <submittedName>
        <fullName evidence="1">Uncharacterized protein</fullName>
    </submittedName>
</protein>
<dbReference type="EMBL" id="JAIWYP010000001">
    <property type="protein sequence ID" value="KAH3892631.1"/>
    <property type="molecule type" value="Genomic_DNA"/>
</dbReference>
<proteinExistence type="predicted"/>
<evidence type="ECO:0000313" key="1">
    <source>
        <dbReference type="EMBL" id="KAH3892631.1"/>
    </source>
</evidence>
<evidence type="ECO:0000313" key="2">
    <source>
        <dbReference type="Proteomes" id="UP000828390"/>
    </source>
</evidence>
<name>A0A9D4NE31_DREPO</name>
<reference evidence="1" key="2">
    <citation type="submission" date="2020-11" db="EMBL/GenBank/DDBJ databases">
        <authorList>
            <person name="McCartney M.A."/>
            <person name="Auch B."/>
            <person name="Kono T."/>
            <person name="Mallez S."/>
            <person name="Becker A."/>
            <person name="Gohl D.M."/>
            <person name="Silverstein K.A.T."/>
            <person name="Koren S."/>
            <person name="Bechman K.B."/>
            <person name="Herman A."/>
            <person name="Abrahante J.E."/>
            <person name="Garbe J."/>
        </authorList>
    </citation>
    <scope>NUCLEOTIDE SEQUENCE</scope>
    <source>
        <strain evidence="1">Duluth1</strain>
        <tissue evidence="1">Whole animal</tissue>
    </source>
</reference>
<dbReference type="Proteomes" id="UP000828390">
    <property type="component" value="Unassembled WGS sequence"/>
</dbReference>
<comment type="caution">
    <text evidence="1">The sequence shown here is derived from an EMBL/GenBank/DDBJ whole genome shotgun (WGS) entry which is preliminary data.</text>
</comment>
<sequence length="84" mass="9371">MPMRSPGECRWRPGAAPVYRCTEAIPGHCRHSPGLHRGTTGDNRDVIEALTGYEWAPMELRYRPGCSRCRAGRFRSFPVTPGGI</sequence>
<gene>
    <name evidence="1" type="ORF">DPMN_016754</name>
</gene>
<reference evidence="1" key="1">
    <citation type="journal article" date="2019" name="bioRxiv">
        <title>The Genome of the Zebra Mussel, Dreissena polymorpha: A Resource for Invasive Species Research.</title>
        <authorList>
            <person name="McCartney M.A."/>
            <person name="Auch B."/>
            <person name="Kono T."/>
            <person name="Mallez S."/>
            <person name="Zhang Y."/>
            <person name="Obille A."/>
            <person name="Becker A."/>
            <person name="Abrahante J.E."/>
            <person name="Garbe J."/>
            <person name="Badalamenti J.P."/>
            <person name="Herman A."/>
            <person name="Mangelson H."/>
            <person name="Liachko I."/>
            <person name="Sullivan S."/>
            <person name="Sone E.D."/>
            <person name="Koren S."/>
            <person name="Silverstein K.A.T."/>
            <person name="Beckman K.B."/>
            <person name="Gohl D.M."/>
        </authorList>
    </citation>
    <scope>NUCLEOTIDE SEQUENCE</scope>
    <source>
        <strain evidence="1">Duluth1</strain>
        <tissue evidence="1">Whole animal</tissue>
    </source>
</reference>
<keyword evidence="2" id="KW-1185">Reference proteome</keyword>
<accession>A0A9D4NE31</accession>